<reference evidence="7" key="1">
    <citation type="submission" date="2015-01" db="EMBL/GenBank/DDBJ databases">
        <authorList>
            <person name="Paterson Steve"/>
        </authorList>
    </citation>
    <scope>NUCLEOTIDE SEQUENCE [LARGE SCALE GENOMIC DNA]</scope>
    <source>
        <strain evidence="7">OBR1</strain>
    </source>
</reference>
<keyword evidence="2" id="KW-0238">DNA-binding</keyword>
<feature type="domain" description="HTH lacI-type" evidence="5">
    <location>
        <begin position="25"/>
        <end position="76"/>
    </location>
</feature>
<dbReference type="GO" id="GO:0003700">
    <property type="term" value="F:DNA-binding transcription factor activity"/>
    <property type="evidence" value="ECO:0007669"/>
    <property type="project" value="TreeGrafter"/>
</dbReference>
<dbReference type="SUPFAM" id="SSF53822">
    <property type="entry name" value="Periplasmic binding protein-like I"/>
    <property type="match status" value="1"/>
</dbReference>
<evidence type="ECO:0000256" key="3">
    <source>
        <dbReference type="ARBA" id="ARBA00023163"/>
    </source>
</evidence>
<dbReference type="AlphaFoldDB" id="A0A0G4JTN5"/>
<organism evidence="6 7">
    <name type="scientific">Brenneria goodwinii</name>
    <dbReference type="NCBI Taxonomy" id="1109412"/>
    <lineage>
        <taxon>Bacteria</taxon>
        <taxon>Pseudomonadati</taxon>
        <taxon>Pseudomonadota</taxon>
        <taxon>Gammaproteobacteria</taxon>
        <taxon>Enterobacterales</taxon>
        <taxon>Pectobacteriaceae</taxon>
        <taxon>Brenneria</taxon>
    </lineage>
</organism>
<accession>A0A0G4JTN5</accession>
<dbReference type="Proteomes" id="UP000044377">
    <property type="component" value="Unassembled WGS sequence"/>
</dbReference>
<evidence type="ECO:0000259" key="5">
    <source>
        <dbReference type="PROSITE" id="PS50932"/>
    </source>
</evidence>
<dbReference type="SUPFAM" id="SSF47413">
    <property type="entry name" value="lambda repressor-like DNA-binding domains"/>
    <property type="match status" value="1"/>
</dbReference>
<dbReference type="PANTHER" id="PTHR30146:SF109">
    <property type="entry name" value="HTH-TYPE TRANSCRIPTIONAL REGULATOR GALS"/>
    <property type="match status" value="1"/>
</dbReference>
<dbReference type="InterPro" id="IPR028082">
    <property type="entry name" value="Peripla_BP_I"/>
</dbReference>
<evidence type="ECO:0000256" key="2">
    <source>
        <dbReference type="ARBA" id="ARBA00023125"/>
    </source>
</evidence>
<evidence type="ECO:0000313" key="6">
    <source>
        <dbReference type="EMBL" id="CPR15761.1"/>
    </source>
</evidence>
<dbReference type="Pfam" id="PF13377">
    <property type="entry name" value="Peripla_BP_3"/>
    <property type="match status" value="1"/>
</dbReference>
<evidence type="ECO:0000256" key="4">
    <source>
        <dbReference type="SAM" id="MobiDB-lite"/>
    </source>
</evidence>
<keyword evidence="1" id="KW-0805">Transcription regulation</keyword>
<keyword evidence="7" id="KW-1185">Reference proteome</keyword>
<proteinExistence type="predicted"/>
<dbReference type="GO" id="GO:0000976">
    <property type="term" value="F:transcription cis-regulatory region binding"/>
    <property type="evidence" value="ECO:0007669"/>
    <property type="project" value="TreeGrafter"/>
</dbReference>
<dbReference type="SMART" id="SM00354">
    <property type="entry name" value="HTH_LACI"/>
    <property type="match status" value="1"/>
</dbReference>
<dbReference type="CDD" id="cd01392">
    <property type="entry name" value="HTH_LacI"/>
    <property type="match status" value="1"/>
</dbReference>
<keyword evidence="3" id="KW-0804">Transcription</keyword>
<dbReference type="InterPro" id="IPR046335">
    <property type="entry name" value="LacI/GalR-like_sensor"/>
</dbReference>
<evidence type="ECO:0000313" key="7">
    <source>
        <dbReference type="Proteomes" id="UP000044377"/>
    </source>
</evidence>
<gene>
    <name evidence="6" type="ORF">BN1221_01701</name>
</gene>
<dbReference type="InterPro" id="IPR000843">
    <property type="entry name" value="HTH_LacI"/>
</dbReference>
<sequence>MIMKKKPASAATDNRSKNDPTYRRVRLEDIATRCGTSLSTVSRALSGDKGVSPELRSKIQEMARAVRYTPAQEISGSKIVLAASQVAMLDYHRYQFSWYVLQGLKERAKMLDIEIVTHPLSEAGASQLAALMADPSIGGLLALTVDDQEILDTVVSLNKPAVLVNSDDPLMRLSSVLPCNRSAMRLAADYLVQQGHRNIVFLTHPGRRTIEQRLEGWRDAMLHHQLPCDATQVITVSDWLPELAEQAVVDYMQRHQTSFSAILCANDSLAIGAIGALNKLGIKVPDDISVIGMDDLPQAEFTQPELTTVHLPVQEIGVIALELLQDMIAGTVQIPRRVELACSLIERQSVMAKRQD</sequence>
<dbReference type="InterPro" id="IPR010982">
    <property type="entry name" value="Lambda_DNA-bd_dom_sf"/>
</dbReference>
<dbReference type="Pfam" id="PF00356">
    <property type="entry name" value="LacI"/>
    <property type="match status" value="1"/>
</dbReference>
<dbReference type="STRING" id="1109412.BN1221_01701"/>
<dbReference type="Gene3D" id="1.10.260.40">
    <property type="entry name" value="lambda repressor-like DNA-binding domains"/>
    <property type="match status" value="1"/>
</dbReference>
<protein>
    <submittedName>
        <fullName evidence="6">Transcriptional regulator, LacI family</fullName>
    </submittedName>
</protein>
<dbReference type="Gene3D" id="3.40.50.2300">
    <property type="match status" value="2"/>
</dbReference>
<dbReference type="PANTHER" id="PTHR30146">
    <property type="entry name" value="LACI-RELATED TRANSCRIPTIONAL REPRESSOR"/>
    <property type="match status" value="1"/>
</dbReference>
<dbReference type="CDD" id="cd06267">
    <property type="entry name" value="PBP1_LacI_sugar_binding-like"/>
    <property type="match status" value="1"/>
</dbReference>
<dbReference type="EMBL" id="CGIG01000001">
    <property type="protein sequence ID" value="CPR15761.1"/>
    <property type="molecule type" value="Genomic_DNA"/>
</dbReference>
<name>A0A0G4JTN5_9GAMM</name>
<dbReference type="PROSITE" id="PS50932">
    <property type="entry name" value="HTH_LACI_2"/>
    <property type="match status" value="1"/>
</dbReference>
<feature type="region of interest" description="Disordered" evidence="4">
    <location>
        <begin position="1"/>
        <end position="21"/>
    </location>
</feature>
<evidence type="ECO:0000256" key="1">
    <source>
        <dbReference type="ARBA" id="ARBA00023015"/>
    </source>
</evidence>